<dbReference type="AlphaFoldDB" id="F7XU34"/>
<gene>
    <name evidence="3" type="primary">atpC</name>
    <name evidence="3" type="ordered locus">midi_01116</name>
</gene>
<dbReference type="STRING" id="696127.midi_01116"/>
<dbReference type="EMBL" id="CP002130">
    <property type="protein sequence ID" value="AEI89393.1"/>
    <property type="molecule type" value="Genomic_DNA"/>
</dbReference>
<reference evidence="3 4" key="1">
    <citation type="journal article" date="2011" name="Mol. Biol. Evol.">
        <title>Phylogenomic evidence for the presence of a flagellum and cbb3 oxidase in the free-living mitochondrial ancestor.</title>
        <authorList>
            <person name="Sassera D."/>
            <person name="Lo N."/>
            <person name="Epis S."/>
            <person name="D'Auria G."/>
            <person name="Montagna M."/>
            <person name="Comandatore F."/>
            <person name="Horner D."/>
            <person name="Pereto J."/>
            <person name="Luciano A.M."/>
            <person name="Franciosi F."/>
            <person name="Ferri E."/>
            <person name="Crotti E."/>
            <person name="Bazzocchi C."/>
            <person name="Daffonchio D."/>
            <person name="Sacchi L."/>
            <person name="Moya A."/>
            <person name="Latorre A."/>
            <person name="Bandi C."/>
        </authorList>
    </citation>
    <scope>NUCLEOTIDE SEQUENCE [LARGE SCALE GENOMIC DNA]</scope>
    <source>
        <strain evidence="3 4">IricVA</strain>
    </source>
</reference>
<name>F7XU34_MIDMI</name>
<keyword evidence="1" id="KW-0066">ATP synthesis</keyword>
<accession>F7XU34</accession>
<evidence type="ECO:0000313" key="4">
    <source>
        <dbReference type="Proteomes" id="UP000006639"/>
    </source>
</evidence>
<dbReference type="GO" id="GO:0015986">
    <property type="term" value="P:proton motive force-driven ATP synthesis"/>
    <property type="evidence" value="ECO:0007669"/>
    <property type="project" value="InterPro"/>
</dbReference>
<evidence type="ECO:0000259" key="2">
    <source>
        <dbReference type="Pfam" id="PF02823"/>
    </source>
</evidence>
<dbReference type="InterPro" id="IPR036771">
    <property type="entry name" value="ATPsynth_dsu/esu_N"/>
</dbReference>
<proteinExistence type="predicted"/>
<dbReference type="InterPro" id="IPR020546">
    <property type="entry name" value="ATP_synth_F1_dsu/esu_N"/>
</dbReference>
<feature type="domain" description="ATP synthase F1 complex delta/epsilon subunit N-terminal" evidence="2">
    <location>
        <begin position="1"/>
        <end position="57"/>
    </location>
</feature>
<keyword evidence="4" id="KW-1185">Reference proteome</keyword>
<dbReference type="KEGG" id="mmn:midi_01116"/>
<keyword evidence="1" id="KW-0139">CF(1)</keyword>
<dbReference type="GO" id="GO:0045259">
    <property type="term" value="C:proton-transporting ATP synthase complex"/>
    <property type="evidence" value="ECO:0007669"/>
    <property type="project" value="UniProtKB-KW"/>
</dbReference>
<evidence type="ECO:0000256" key="1">
    <source>
        <dbReference type="ARBA" id="ARBA00023196"/>
    </source>
</evidence>
<dbReference type="Gene3D" id="2.60.15.10">
    <property type="entry name" value="F0F1 ATP synthase delta/epsilon subunit, N-terminal"/>
    <property type="match status" value="1"/>
</dbReference>
<dbReference type="Proteomes" id="UP000006639">
    <property type="component" value="Chromosome"/>
</dbReference>
<protein>
    <submittedName>
        <fullName evidence="3">ATP synthase epsilon chain</fullName>
    </submittedName>
</protein>
<dbReference type="HOGENOM" id="CLU_2955482_0_0_5"/>
<sequence length="59" mass="6629">MIVIPGKEGELGILNGHIPMVVTLKKGQIKAYLENTITIYDIEWGFARITKDRCNILLS</sequence>
<dbReference type="SUPFAM" id="SSF51344">
    <property type="entry name" value="Epsilon subunit of F1F0-ATP synthase N-terminal domain"/>
    <property type="match status" value="1"/>
</dbReference>
<evidence type="ECO:0000313" key="3">
    <source>
        <dbReference type="EMBL" id="AEI89393.1"/>
    </source>
</evidence>
<organism evidence="3 4">
    <name type="scientific">Midichloria mitochondrii (strain IricVA)</name>
    <dbReference type="NCBI Taxonomy" id="696127"/>
    <lineage>
        <taxon>Bacteria</taxon>
        <taxon>Pseudomonadati</taxon>
        <taxon>Pseudomonadota</taxon>
        <taxon>Alphaproteobacteria</taxon>
        <taxon>Rickettsiales</taxon>
        <taxon>Candidatus Midichloriaceae</taxon>
        <taxon>Candidatus Midichloria</taxon>
    </lineage>
</organism>
<dbReference type="Pfam" id="PF02823">
    <property type="entry name" value="ATP-synt_DE_N"/>
    <property type="match status" value="1"/>
</dbReference>